<sequence>MPKGNYKEIFLF</sequence>
<protein>
    <submittedName>
        <fullName evidence="1">Uncharacterized protein</fullName>
    </submittedName>
</protein>
<dbReference type="EMBL" id="GBXM01104945">
    <property type="protein sequence ID" value="JAH03632.1"/>
    <property type="molecule type" value="Transcribed_RNA"/>
</dbReference>
<reference evidence="1" key="1">
    <citation type="submission" date="2014-11" db="EMBL/GenBank/DDBJ databases">
        <authorList>
            <person name="Amaro Gonzalez C."/>
        </authorList>
    </citation>
    <scope>NUCLEOTIDE SEQUENCE</scope>
</reference>
<reference evidence="1" key="2">
    <citation type="journal article" date="2015" name="Fish Shellfish Immunol.">
        <title>Early steps in the European eel (Anguilla anguilla)-Vibrio vulnificus interaction in the gills: Role of the RtxA13 toxin.</title>
        <authorList>
            <person name="Callol A."/>
            <person name="Pajuelo D."/>
            <person name="Ebbesson L."/>
            <person name="Teles M."/>
            <person name="MacKenzie S."/>
            <person name="Amaro C."/>
        </authorList>
    </citation>
    <scope>NUCLEOTIDE SEQUENCE</scope>
</reference>
<accession>A0A0E9PH74</accession>
<organism evidence="1">
    <name type="scientific">Anguilla anguilla</name>
    <name type="common">European freshwater eel</name>
    <name type="synonym">Muraena anguilla</name>
    <dbReference type="NCBI Taxonomy" id="7936"/>
    <lineage>
        <taxon>Eukaryota</taxon>
        <taxon>Metazoa</taxon>
        <taxon>Chordata</taxon>
        <taxon>Craniata</taxon>
        <taxon>Vertebrata</taxon>
        <taxon>Euteleostomi</taxon>
        <taxon>Actinopterygii</taxon>
        <taxon>Neopterygii</taxon>
        <taxon>Teleostei</taxon>
        <taxon>Anguilliformes</taxon>
        <taxon>Anguillidae</taxon>
        <taxon>Anguilla</taxon>
    </lineage>
</organism>
<proteinExistence type="predicted"/>
<evidence type="ECO:0000313" key="1">
    <source>
        <dbReference type="EMBL" id="JAH03632.1"/>
    </source>
</evidence>
<name>A0A0E9PH74_ANGAN</name>